<keyword evidence="2" id="KW-1185">Reference proteome</keyword>
<evidence type="ECO:0008006" key="3">
    <source>
        <dbReference type="Google" id="ProtNLM"/>
    </source>
</evidence>
<reference evidence="1 2" key="1">
    <citation type="submission" date="2019-07" db="EMBL/GenBank/DDBJ databases">
        <title>Sphingomonas solaris sp. nov., isolated from a solar panel from Boston, Massachusetts.</title>
        <authorList>
            <person name="Tanner K."/>
            <person name="Pascual J."/>
            <person name="Mancuso C."/>
            <person name="Pereto J."/>
            <person name="Khalil A."/>
            <person name="Vilanova C."/>
        </authorList>
    </citation>
    <scope>NUCLEOTIDE SEQUENCE [LARGE SCALE GENOMIC DNA]</scope>
    <source>
        <strain evidence="1 2">R4DWN</strain>
    </source>
</reference>
<dbReference type="Proteomes" id="UP000318681">
    <property type="component" value="Unassembled WGS sequence"/>
</dbReference>
<dbReference type="RefSeq" id="WP_145154492.1">
    <property type="nucleotide sequence ID" value="NZ_VNIM01000089.1"/>
</dbReference>
<proteinExistence type="predicted"/>
<evidence type="ECO:0000313" key="2">
    <source>
        <dbReference type="Proteomes" id="UP000318681"/>
    </source>
</evidence>
<protein>
    <recommendedName>
        <fullName evidence="3">Nuclease</fullName>
    </recommendedName>
</protein>
<evidence type="ECO:0000313" key="1">
    <source>
        <dbReference type="EMBL" id="TVV71377.1"/>
    </source>
</evidence>
<gene>
    <name evidence="1" type="ORF">FOY91_16920</name>
</gene>
<dbReference type="AlphaFoldDB" id="A0A558QWE3"/>
<dbReference type="EMBL" id="VNIM01000089">
    <property type="protein sequence ID" value="TVV71377.1"/>
    <property type="molecule type" value="Genomic_DNA"/>
</dbReference>
<dbReference type="Gene3D" id="2.40.50.90">
    <property type="match status" value="1"/>
</dbReference>
<sequence>MIVPLPFICLAIALHDVDGPIHCRSGEKVRLQGIGALEMNGRARPGQPSIAGDPRAQRRRMASTMGARVLREDRGMNGQLWFVRPVSLTCTPTGRSHGRITAWCSRADGRDLSCAAIQAGVAVRWDRYDPKRRLTDC</sequence>
<accession>A0A558QWE3</accession>
<dbReference type="InterPro" id="IPR035437">
    <property type="entry name" value="SNase_OB-fold_sf"/>
</dbReference>
<dbReference type="OrthoDB" id="7206106at2"/>
<comment type="caution">
    <text evidence="1">The sequence shown here is derived from an EMBL/GenBank/DDBJ whole genome shotgun (WGS) entry which is preliminary data.</text>
</comment>
<name>A0A558QWE3_9SPHN</name>
<organism evidence="1 2">
    <name type="scientific">Alterirhizorhabdus solaris</name>
    <dbReference type="NCBI Taxonomy" id="2529389"/>
    <lineage>
        <taxon>Bacteria</taxon>
        <taxon>Pseudomonadati</taxon>
        <taxon>Pseudomonadota</taxon>
        <taxon>Alphaproteobacteria</taxon>
        <taxon>Sphingomonadales</taxon>
        <taxon>Rhizorhabdaceae</taxon>
        <taxon>Alterirhizorhabdus</taxon>
    </lineage>
</organism>